<dbReference type="InterPro" id="IPR002645">
    <property type="entry name" value="STAS_dom"/>
</dbReference>
<dbReference type="PROSITE" id="PS50801">
    <property type="entry name" value="STAS"/>
    <property type="match status" value="1"/>
</dbReference>
<protein>
    <submittedName>
        <fullName evidence="5">Unannotated protein</fullName>
    </submittedName>
</protein>
<dbReference type="InterPro" id="IPR003658">
    <property type="entry name" value="Anti-sigma_ant"/>
</dbReference>
<dbReference type="EMBL" id="CAFBQG010000200">
    <property type="protein sequence ID" value="CAB5055066.1"/>
    <property type="molecule type" value="Genomic_DNA"/>
</dbReference>
<dbReference type="Pfam" id="PF01740">
    <property type="entry name" value="STAS"/>
    <property type="match status" value="1"/>
</dbReference>
<evidence type="ECO:0000259" key="2">
    <source>
        <dbReference type="PROSITE" id="PS50801"/>
    </source>
</evidence>
<organism evidence="5">
    <name type="scientific">freshwater metagenome</name>
    <dbReference type="NCBI Taxonomy" id="449393"/>
    <lineage>
        <taxon>unclassified sequences</taxon>
        <taxon>metagenomes</taxon>
        <taxon>ecological metagenomes</taxon>
    </lineage>
</organism>
<dbReference type="PANTHER" id="PTHR33495">
    <property type="entry name" value="ANTI-SIGMA FACTOR ANTAGONIST TM_1081-RELATED-RELATED"/>
    <property type="match status" value="1"/>
</dbReference>
<sequence>MQIEQTSNPDRHVITVSGEVDLASSPQLDVAIISVLDSGAKAVAIDLSEVTFMDSSGLGVIVRGLKRCREADIDLDLVITNERVLKVFGITGLDQVIPIHSSISDI</sequence>
<gene>
    <name evidence="5" type="ORF">UFOPK2648_00224</name>
    <name evidence="6" type="ORF">UFOPK3037_00712</name>
    <name evidence="7" type="ORF">UFOPK3278_00034</name>
    <name evidence="4" type="ORF">UFOPK3406_00835</name>
    <name evidence="3" type="ORF">UFOPK3925_00389</name>
    <name evidence="8" type="ORF">UFOPK4097_00092</name>
    <name evidence="9" type="ORF">UFOPK4301_01281</name>
</gene>
<proteinExistence type="inferred from homology"/>
<evidence type="ECO:0000313" key="3">
    <source>
        <dbReference type="EMBL" id="CAB4333210.1"/>
    </source>
</evidence>
<evidence type="ECO:0000313" key="6">
    <source>
        <dbReference type="EMBL" id="CAB4802258.1"/>
    </source>
</evidence>
<dbReference type="EMBL" id="CAFBIX010000001">
    <property type="protein sequence ID" value="CAB4845749.1"/>
    <property type="molecule type" value="Genomic_DNA"/>
</dbReference>
<evidence type="ECO:0000256" key="1">
    <source>
        <dbReference type="ARBA" id="ARBA00009013"/>
    </source>
</evidence>
<dbReference type="NCBIfam" id="TIGR00377">
    <property type="entry name" value="ant_ant_sig"/>
    <property type="match status" value="1"/>
</dbReference>
<evidence type="ECO:0000313" key="4">
    <source>
        <dbReference type="EMBL" id="CAB4339105.1"/>
    </source>
</evidence>
<dbReference type="SUPFAM" id="SSF52091">
    <property type="entry name" value="SpoIIaa-like"/>
    <property type="match status" value="1"/>
</dbReference>
<dbReference type="Gene3D" id="3.30.750.24">
    <property type="entry name" value="STAS domain"/>
    <property type="match status" value="1"/>
</dbReference>
<evidence type="ECO:0000313" key="9">
    <source>
        <dbReference type="EMBL" id="CAB5055066.1"/>
    </source>
</evidence>
<dbReference type="CDD" id="cd07043">
    <property type="entry name" value="STAS_anti-anti-sigma_factors"/>
    <property type="match status" value="1"/>
</dbReference>
<evidence type="ECO:0000313" key="7">
    <source>
        <dbReference type="EMBL" id="CAB4845749.1"/>
    </source>
</evidence>
<name>A0A6J6PQW0_9ZZZZ</name>
<dbReference type="GO" id="GO:0043856">
    <property type="term" value="F:anti-sigma factor antagonist activity"/>
    <property type="evidence" value="ECO:0007669"/>
    <property type="project" value="InterPro"/>
</dbReference>
<dbReference type="EMBL" id="CAFBPK010000001">
    <property type="protein sequence ID" value="CAB5007222.1"/>
    <property type="molecule type" value="Genomic_DNA"/>
</dbReference>
<comment type="similarity">
    <text evidence="1">Belongs to the anti-sigma-factor antagonist family.</text>
</comment>
<dbReference type="PANTHER" id="PTHR33495:SF2">
    <property type="entry name" value="ANTI-SIGMA FACTOR ANTAGONIST TM_1081-RELATED"/>
    <property type="match status" value="1"/>
</dbReference>
<reference evidence="5" key="1">
    <citation type="submission" date="2020-05" db="EMBL/GenBank/DDBJ databases">
        <authorList>
            <person name="Chiriac C."/>
            <person name="Salcher M."/>
            <person name="Ghai R."/>
            <person name="Kavagutti S V."/>
        </authorList>
    </citation>
    <scope>NUCLEOTIDE SEQUENCE</scope>
</reference>
<evidence type="ECO:0000313" key="5">
    <source>
        <dbReference type="EMBL" id="CAB4699225.1"/>
    </source>
</evidence>
<dbReference type="AlphaFoldDB" id="A0A6J6PQW0"/>
<dbReference type="EMBL" id="CAFAAO010000007">
    <property type="protein sequence ID" value="CAB4802258.1"/>
    <property type="molecule type" value="Genomic_DNA"/>
</dbReference>
<dbReference type="EMBL" id="CAEZYC010000006">
    <property type="protein sequence ID" value="CAB4699225.1"/>
    <property type="molecule type" value="Genomic_DNA"/>
</dbReference>
<dbReference type="InterPro" id="IPR036513">
    <property type="entry name" value="STAS_dom_sf"/>
</dbReference>
<dbReference type="EMBL" id="CAESAD010000001">
    <property type="protein sequence ID" value="CAB4333210.1"/>
    <property type="molecule type" value="Genomic_DNA"/>
</dbReference>
<feature type="domain" description="STAS" evidence="2">
    <location>
        <begin position="1"/>
        <end position="106"/>
    </location>
</feature>
<dbReference type="EMBL" id="CAESAI010000017">
    <property type="protein sequence ID" value="CAB4339105.1"/>
    <property type="molecule type" value="Genomic_DNA"/>
</dbReference>
<accession>A0A6J6PQW0</accession>
<evidence type="ECO:0000313" key="8">
    <source>
        <dbReference type="EMBL" id="CAB5007222.1"/>
    </source>
</evidence>